<protein>
    <recommendedName>
        <fullName evidence="2">Putative snRNP Sm-like protein</fullName>
    </recommendedName>
</protein>
<dbReference type="GO" id="GO:1990904">
    <property type="term" value="C:ribonucleoprotein complex"/>
    <property type="evidence" value="ECO:0007669"/>
    <property type="project" value="UniProtKB-KW"/>
</dbReference>
<accession>A0A075HPM0</accession>
<dbReference type="EMBL" id="KF901092">
    <property type="protein sequence ID" value="AIF17799.1"/>
    <property type="molecule type" value="Genomic_DNA"/>
</dbReference>
<evidence type="ECO:0000259" key="4">
    <source>
        <dbReference type="PROSITE" id="PS52002"/>
    </source>
</evidence>
<dbReference type="InterPro" id="IPR010920">
    <property type="entry name" value="LSM_dom_sf"/>
</dbReference>
<evidence type="ECO:0000313" key="5">
    <source>
        <dbReference type="EMBL" id="AIF17799.1"/>
    </source>
</evidence>
<dbReference type="SMART" id="SM00651">
    <property type="entry name" value="Sm"/>
    <property type="match status" value="1"/>
</dbReference>
<evidence type="ECO:0000256" key="2">
    <source>
        <dbReference type="ARBA" id="ARBA00021121"/>
    </source>
</evidence>
<dbReference type="InterPro" id="IPR001163">
    <property type="entry name" value="Sm_dom_euk/arc"/>
</dbReference>
<dbReference type="InterPro" id="IPR047575">
    <property type="entry name" value="Sm"/>
</dbReference>
<dbReference type="GO" id="GO:0003723">
    <property type="term" value="F:RNA binding"/>
    <property type="evidence" value="ECO:0007669"/>
    <property type="project" value="InterPro"/>
</dbReference>
<reference evidence="5" key="1">
    <citation type="journal article" date="2014" name="Genome Biol. Evol.">
        <title>Pangenome evidence for extensive interdomain horizontal transfer affecting lineage core and shell genes in uncultured planktonic thaumarchaeota and euryarchaeota.</title>
        <authorList>
            <person name="Deschamps P."/>
            <person name="Zivanovic Y."/>
            <person name="Moreira D."/>
            <person name="Rodriguez-Valera F."/>
            <person name="Lopez-Garcia P."/>
        </authorList>
    </citation>
    <scope>NUCLEOTIDE SEQUENCE</scope>
</reference>
<dbReference type="CDD" id="cd01731">
    <property type="entry name" value="archaeal_Sm1"/>
    <property type="match status" value="1"/>
</dbReference>
<dbReference type="AlphaFoldDB" id="A0A075HPM0"/>
<evidence type="ECO:0000256" key="3">
    <source>
        <dbReference type="ARBA" id="ARBA00023274"/>
    </source>
</evidence>
<sequence>MSVDMAVKVLDESINQVVLIKLKGSKTIRGNLLGFDQHMNLLLESSEEIPTEGETKSLGSIVVRGDNVVMISPPPPTN</sequence>
<dbReference type="Pfam" id="PF01423">
    <property type="entry name" value="LSM"/>
    <property type="match status" value="1"/>
</dbReference>
<dbReference type="InterPro" id="IPR044641">
    <property type="entry name" value="Lsm7/SmG-like"/>
</dbReference>
<dbReference type="InterPro" id="IPR022901">
    <property type="entry name" value="snRNP_Sm-like_arc"/>
</dbReference>
<keyword evidence="3 5" id="KW-0687">Ribonucleoprotein</keyword>
<dbReference type="Gene3D" id="2.30.30.100">
    <property type="match status" value="1"/>
</dbReference>
<organism evidence="5">
    <name type="scientific">uncultured marine thaumarchaeote KM3_79_B12</name>
    <dbReference type="NCBI Taxonomy" id="1456293"/>
    <lineage>
        <taxon>Archaea</taxon>
        <taxon>Nitrososphaerota</taxon>
        <taxon>environmental samples</taxon>
    </lineage>
</organism>
<comment type="similarity">
    <text evidence="1">Belongs to the snRNP Sm proteins family.</text>
</comment>
<dbReference type="PANTHER" id="PTHR10553:SF5">
    <property type="entry name" value="U6 SNRNA-ASSOCIATED SM-LIKE PROTEIN LSM7"/>
    <property type="match status" value="1"/>
</dbReference>
<proteinExistence type="inferred from homology"/>
<dbReference type="PROSITE" id="PS52002">
    <property type="entry name" value="SM"/>
    <property type="match status" value="1"/>
</dbReference>
<dbReference type="PANTHER" id="PTHR10553">
    <property type="entry name" value="SMALL NUCLEAR RIBONUCLEOPROTEIN"/>
    <property type="match status" value="1"/>
</dbReference>
<name>A0A075HPM0_9ARCH</name>
<dbReference type="SUPFAM" id="SSF50182">
    <property type="entry name" value="Sm-like ribonucleoproteins"/>
    <property type="match status" value="1"/>
</dbReference>
<evidence type="ECO:0000256" key="1">
    <source>
        <dbReference type="ARBA" id="ARBA00006850"/>
    </source>
</evidence>
<gene>
    <name evidence="5" type="primary">RUXX</name>
</gene>
<feature type="domain" description="Sm" evidence="4">
    <location>
        <begin position="5"/>
        <end position="77"/>
    </location>
</feature>